<dbReference type="Proteomes" id="UP000185221">
    <property type="component" value="Unassembled WGS sequence"/>
</dbReference>
<dbReference type="EMBL" id="FSRC01000003">
    <property type="protein sequence ID" value="SIO15015.1"/>
    <property type="molecule type" value="Genomic_DNA"/>
</dbReference>
<dbReference type="Gene3D" id="2.120.10.30">
    <property type="entry name" value="TolB, C-terminal domain"/>
    <property type="match status" value="1"/>
</dbReference>
<proteinExistence type="predicted"/>
<dbReference type="InterPro" id="IPR011042">
    <property type="entry name" value="6-blade_b-propeller_TolB-like"/>
</dbReference>
<feature type="domain" description="SMP-30/Gluconolactonase/LRE-like region" evidence="2">
    <location>
        <begin position="68"/>
        <end position="333"/>
    </location>
</feature>
<dbReference type="PANTHER" id="PTHR47572:SF4">
    <property type="entry name" value="LACTONASE DRP35"/>
    <property type="match status" value="1"/>
</dbReference>
<evidence type="ECO:0000259" key="2">
    <source>
        <dbReference type="Pfam" id="PF08450"/>
    </source>
</evidence>
<organism evidence="3 4">
    <name type="scientific">Algoriphagus halophilus</name>
    <dbReference type="NCBI Taxonomy" id="226505"/>
    <lineage>
        <taxon>Bacteria</taxon>
        <taxon>Pseudomonadati</taxon>
        <taxon>Bacteroidota</taxon>
        <taxon>Cytophagia</taxon>
        <taxon>Cytophagales</taxon>
        <taxon>Cyclobacteriaceae</taxon>
        <taxon>Algoriphagus</taxon>
    </lineage>
</organism>
<dbReference type="OrthoDB" id="241638at2"/>
<evidence type="ECO:0000313" key="4">
    <source>
        <dbReference type="Proteomes" id="UP000185221"/>
    </source>
</evidence>
<dbReference type="InterPro" id="IPR051262">
    <property type="entry name" value="SMP-30/CGR1_Lactonase"/>
</dbReference>
<reference evidence="4" key="1">
    <citation type="submission" date="2016-11" db="EMBL/GenBank/DDBJ databases">
        <authorList>
            <person name="Varghese N."/>
            <person name="Submissions S."/>
        </authorList>
    </citation>
    <scope>NUCLEOTIDE SEQUENCE [LARGE SCALE GENOMIC DNA]</scope>
    <source>
        <strain evidence="4">DSM 15292</strain>
    </source>
</reference>
<evidence type="ECO:0000313" key="3">
    <source>
        <dbReference type="EMBL" id="SIO15015.1"/>
    </source>
</evidence>
<dbReference type="AlphaFoldDB" id="A0A1N6H5Q1"/>
<dbReference type="PANTHER" id="PTHR47572">
    <property type="entry name" value="LIPOPROTEIN-RELATED"/>
    <property type="match status" value="1"/>
</dbReference>
<sequence>MNKPLPIIFFSLLVLSCNSPEKKADSEAGDSKVSNFETTGSIERLNGSMDMLIPLDSKIEVIASGFDWSEGPLWLEDQQALIFTDVPENKIWKWSESDSLQVYLEPSGYFGSETNKREPGANGLILDEAGKLMLCQHGARQVAKMVSDISEPSPVFEVLADTYEGKKFNSPNDLVKSENGNLFFTDPPYGLDEWDVKELEFQGVYQLDFMGNLTLQIDSLSRPNGIGLSPDEKTLYVAQSDPLKARYYAFNLDENQNVSSGEMILDVSELVGEANPGLPDGMAVHSSGNLFASGPGGILIISPNGEHLGTIKTGRATSNCTFDTNEDYLYITADGELLRVRLK</sequence>
<dbReference type="Pfam" id="PF08450">
    <property type="entry name" value="SGL"/>
    <property type="match status" value="1"/>
</dbReference>
<evidence type="ECO:0000256" key="1">
    <source>
        <dbReference type="ARBA" id="ARBA00022801"/>
    </source>
</evidence>
<keyword evidence="4" id="KW-1185">Reference proteome</keyword>
<keyword evidence="1" id="KW-0378">Hydrolase</keyword>
<dbReference type="RefSeq" id="WP_074226351.1">
    <property type="nucleotide sequence ID" value="NZ_FSRC01000003.1"/>
</dbReference>
<accession>A0A1N6H5Q1</accession>
<dbReference type="GO" id="GO:0016787">
    <property type="term" value="F:hydrolase activity"/>
    <property type="evidence" value="ECO:0007669"/>
    <property type="project" value="UniProtKB-KW"/>
</dbReference>
<dbReference type="STRING" id="226505.SAMN05444394_3572"/>
<dbReference type="PROSITE" id="PS51257">
    <property type="entry name" value="PROKAR_LIPOPROTEIN"/>
    <property type="match status" value="1"/>
</dbReference>
<gene>
    <name evidence="3" type="ORF">SAMN05444394_3572</name>
</gene>
<dbReference type="InterPro" id="IPR013658">
    <property type="entry name" value="SGL"/>
</dbReference>
<dbReference type="SUPFAM" id="SSF63829">
    <property type="entry name" value="Calcium-dependent phosphotriesterase"/>
    <property type="match status" value="1"/>
</dbReference>
<protein>
    <submittedName>
        <fullName evidence="3">Gluconolactonase</fullName>
    </submittedName>
</protein>
<name>A0A1N6H5Q1_9BACT</name>